<comment type="similarity">
    <text evidence="2">Belongs to the GSP F family.</text>
</comment>
<evidence type="ECO:0000259" key="8">
    <source>
        <dbReference type="Pfam" id="PF00482"/>
    </source>
</evidence>
<protein>
    <submittedName>
        <fullName evidence="9">Type II secretory pathway/competence component protein</fullName>
    </submittedName>
</protein>
<accession>S4NPF8</accession>
<evidence type="ECO:0000256" key="7">
    <source>
        <dbReference type="SAM" id="Phobius"/>
    </source>
</evidence>
<evidence type="ECO:0000313" key="10">
    <source>
        <dbReference type="Proteomes" id="UP000016361"/>
    </source>
</evidence>
<keyword evidence="3" id="KW-1003">Cell membrane</keyword>
<feature type="transmembrane region" description="Helical" evidence="7">
    <location>
        <begin position="143"/>
        <end position="165"/>
    </location>
</feature>
<evidence type="ECO:0000256" key="2">
    <source>
        <dbReference type="ARBA" id="ARBA00005745"/>
    </source>
</evidence>
<dbReference type="Proteomes" id="UP000016361">
    <property type="component" value="Unassembled WGS sequence"/>
</dbReference>
<evidence type="ECO:0000256" key="4">
    <source>
        <dbReference type="ARBA" id="ARBA00022692"/>
    </source>
</evidence>
<dbReference type="InterPro" id="IPR003004">
    <property type="entry name" value="GspF/PilC"/>
</dbReference>
<keyword evidence="4 7" id="KW-0812">Transmembrane</keyword>
<sequence>MTTQANFFDLLANLLSIGFSLTEALKFIADTDKQLSRGVLVVIASLKSGKAFSESVQPLIETQAYHQLLIAEKHGQLSEILNELARFDRLRLKQLKKIKAMLVYPLFLCLILGTLILMIRLYVFPQIQDLMPNIDSHPQTSMWSQVFKLLPIPIFIGIVGALICLTRQDAITRVQLIVKIPFIGQLFRKYIAYYLASNLAILLKNGLSVKEIYVTLSEFKPGSLVHLLGEKLHSTLLQGQSVKQLVDRHNFIPNEIVKFMSSGNTIPEMANSMTAYSRLMFDEMILSTDKMIGFIQPAMFVVIGVTIVSTYFQLLIPIYNSVKGMY</sequence>
<dbReference type="PANTHER" id="PTHR30012:SF0">
    <property type="entry name" value="TYPE II SECRETION SYSTEM PROTEIN F-RELATED"/>
    <property type="match status" value="1"/>
</dbReference>
<dbReference type="InterPro" id="IPR042094">
    <property type="entry name" value="T2SS_GspF_sf"/>
</dbReference>
<evidence type="ECO:0000313" key="9">
    <source>
        <dbReference type="EMBL" id="GAD15943.1"/>
    </source>
</evidence>
<dbReference type="eggNOG" id="COG1459">
    <property type="taxonomic scope" value="Bacteria"/>
</dbReference>
<comment type="subcellular location">
    <subcellularLocation>
        <location evidence="1">Cell membrane</location>
        <topology evidence="1">Multi-pass membrane protein</topology>
    </subcellularLocation>
</comment>
<gene>
    <name evidence="9" type="ORF">LOT_0481</name>
</gene>
<dbReference type="STRING" id="1423780.FD05_GL001154"/>
<feature type="transmembrane region" description="Helical" evidence="7">
    <location>
        <begin position="298"/>
        <end position="319"/>
    </location>
</feature>
<evidence type="ECO:0000256" key="6">
    <source>
        <dbReference type="ARBA" id="ARBA00023136"/>
    </source>
</evidence>
<dbReference type="EMBL" id="BASH01000001">
    <property type="protein sequence ID" value="GAD15943.1"/>
    <property type="molecule type" value="Genomic_DNA"/>
</dbReference>
<evidence type="ECO:0000256" key="3">
    <source>
        <dbReference type="ARBA" id="ARBA00022475"/>
    </source>
</evidence>
<dbReference type="AlphaFoldDB" id="S4NPF8"/>
<dbReference type="Pfam" id="PF00482">
    <property type="entry name" value="T2SSF"/>
    <property type="match status" value="2"/>
</dbReference>
<feature type="domain" description="Type II secretion system protein GspF" evidence="8">
    <location>
        <begin position="7"/>
        <end position="125"/>
    </location>
</feature>
<keyword evidence="10" id="KW-1185">Reference proteome</keyword>
<dbReference type="PATRIC" id="fig|1423780.4.peg.1162"/>
<organism evidence="9 10">
    <name type="scientific">Lentilactobacillus otakiensis DSM 19908 = JCM 15040</name>
    <dbReference type="NCBI Taxonomy" id="1423780"/>
    <lineage>
        <taxon>Bacteria</taxon>
        <taxon>Bacillati</taxon>
        <taxon>Bacillota</taxon>
        <taxon>Bacilli</taxon>
        <taxon>Lactobacillales</taxon>
        <taxon>Lactobacillaceae</taxon>
        <taxon>Lentilactobacillus</taxon>
    </lineage>
</organism>
<dbReference type="InterPro" id="IPR018076">
    <property type="entry name" value="T2SS_GspF_dom"/>
</dbReference>
<keyword evidence="6 7" id="KW-0472">Membrane</keyword>
<dbReference type="PANTHER" id="PTHR30012">
    <property type="entry name" value="GENERAL SECRETION PATHWAY PROTEIN"/>
    <property type="match status" value="1"/>
</dbReference>
<name>S4NPF8_9LACO</name>
<dbReference type="GO" id="GO:0005886">
    <property type="term" value="C:plasma membrane"/>
    <property type="evidence" value="ECO:0007669"/>
    <property type="project" value="UniProtKB-SubCell"/>
</dbReference>
<evidence type="ECO:0000256" key="5">
    <source>
        <dbReference type="ARBA" id="ARBA00022989"/>
    </source>
</evidence>
<feature type="domain" description="Type II secretion system protein GspF" evidence="8">
    <location>
        <begin position="197"/>
        <end position="317"/>
    </location>
</feature>
<comment type="caution">
    <text evidence="9">The sequence shown here is derived from an EMBL/GenBank/DDBJ whole genome shotgun (WGS) entry which is preliminary data.</text>
</comment>
<evidence type="ECO:0000256" key="1">
    <source>
        <dbReference type="ARBA" id="ARBA00004651"/>
    </source>
</evidence>
<keyword evidence="5 7" id="KW-1133">Transmembrane helix</keyword>
<dbReference type="Gene3D" id="1.20.81.30">
    <property type="entry name" value="Type II secretion system (T2SS), domain F"/>
    <property type="match status" value="2"/>
</dbReference>
<feature type="transmembrane region" description="Helical" evidence="7">
    <location>
        <begin position="101"/>
        <end position="123"/>
    </location>
</feature>
<proteinExistence type="inferred from homology"/>
<reference evidence="10" key="1">
    <citation type="journal article" date="2013" name="Genome Announc.">
        <title>Draft Genome Sequence of D-Branched-Chain Amino Acid Producer Lactobacillus otakiensis JCM 15040T, Isolated from a Traditional Japanese Pickle.</title>
        <authorList>
            <person name="Doi K."/>
            <person name="Mori K."/>
            <person name="Mutaguchi Y."/>
            <person name="Tashiro K."/>
            <person name="Fujino Y."/>
            <person name="Ohmori T."/>
            <person name="Kuhara S."/>
            <person name="Ohshima T."/>
        </authorList>
    </citation>
    <scope>NUCLEOTIDE SEQUENCE [LARGE SCALE GENOMIC DNA]</scope>
    <source>
        <strain evidence="10">JCM 15040</strain>
    </source>
</reference>